<dbReference type="InterPro" id="IPR013087">
    <property type="entry name" value="Znf_C2H2_type"/>
</dbReference>
<feature type="domain" description="C2H2-type" evidence="3">
    <location>
        <begin position="135"/>
        <end position="169"/>
    </location>
</feature>
<sequence length="203" mass="22612">MDVRFPPYFLSMPHLVYNYWLLHHSLPNPSNGSLPNAKPAAPKIIAKKVQSAPKCLAPSKIDSADASKESLEPEVHDEKKEDKVKDGETSREDENDTSNQLKMKRRVACDICSKSFCDKGALKIHTSAVHLREMHTCTVAGCGKQFSSRRSRNRHSSNTNPKLHMPESMGGGGPPVKPLETFWPAARLFFAKEHPLDLSLNVI</sequence>
<dbReference type="SMART" id="SM00355">
    <property type="entry name" value="ZnF_C2H2"/>
    <property type="match status" value="2"/>
</dbReference>
<accession>A0A8R1HX28</accession>
<keyword evidence="1" id="KW-0862">Zinc</keyword>
<feature type="domain" description="C2H2-type" evidence="3">
    <location>
        <begin position="107"/>
        <end position="135"/>
    </location>
</feature>
<dbReference type="OMA" id="LREMHTC"/>
<dbReference type="Pfam" id="PF00096">
    <property type="entry name" value="zf-C2H2"/>
    <property type="match status" value="1"/>
</dbReference>
<dbReference type="GO" id="GO:0008270">
    <property type="term" value="F:zinc ion binding"/>
    <property type="evidence" value="ECO:0007669"/>
    <property type="project" value="UniProtKB-KW"/>
</dbReference>
<feature type="compositionally biased region" description="Basic and acidic residues" evidence="2">
    <location>
        <begin position="62"/>
        <end position="92"/>
    </location>
</feature>
<evidence type="ECO:0000313" key="5">
    <source>
        <dbReference type="Proteomes" id="UP000005237"/>
    </source>
</evidence>
<organism evidence="4 5">
    <name type="scientific">Caenorhabditis japonica</name>
    <dbReference type="NCBI Taxonomy" id="281687"/>
    <lineage>
        <taxon>Eukaryota</taxon>
        <taxon>Metazoa</taxon>
        <taxon>Ecdysozoa</taxon>
        <taxon>Nematoda</taxon>
        <taxon>Chromadorea</taxon>
        <taxon>Rhabditida</taxon>
        <taxon>Rhabditina</taxon>
        <taxon>Rhabditomorpha</taxon>
        <taxon>Rhabditoidea</taxon>
        <taxon>Rhabditidae</taxon>
        <taxon>Peloderinae</taxon>
        <taxon>Caenorhabditis</taxon>
    </lineage>
</organism>
<evidence type="ECO:0000259" key="3">
    <source>
        <dbReference type="PROSITE" id="PS50157"/>
    </source>
</evidence>
<dbReference type="PANTHER" id="PTHR15021:SF0">
    <property type="entry name" value="DISCO-RELATED, ISOFORM A-RELATED"/>
    <property type="match status" value="1"/>
</dbReference>
<feature type="region of interest" description="Disordered" evidence="2">
    <location>
        <begin position="148"/>
        <end position="176"/>
    </location>
</feature>
<dbReference type="PROSITE" id="PS50157">
    <property type="entry name" value="ZINC_FINGER_C2H2_2"/>
    <property type="match status" value="2"/>
</dbReference>
<name>A0A8R1HX28_CAEJA</name>
<dbReference type="GO" id="GO:0001708">
    <property type="term" value="P:cell fate specification"/>
    <property type="evidence" value="ECO:0007669"/>
    <property type="project" value="EnsemblMetazoa"/>
</dbReference>
<proteinExistence type="predicted"/>
<reference evidence="4" key="2">
    <citation type="submission" date="2022-06" db="UniProtKB">
        <authorList>
            <consortium name="EnsemblMetazoa"/>
        </authorList>
    </citation>
    <scope>IDENTIFICATION</scope>
    <source>
        <strain evidence="4">DF5081</strain>
    </source>
</reference>
<dbReference type="InterPro" id="IPR040436">
    <property type="entry name" value="Disconnected-like"/>
</dbReference>
<dbReference type="GO" id="GO:0005634">
    <property type="term" value="C:nucleus"/>
    <property type="evidence" value="ECO:0007669"/>
    <property type="project" value="TreeGrafter"/>
</dbReference>
<dbReference type="SUPFAM" id="SSF57667">
    <property type="entry name" value="beta-beta-alpha zinc fingers"/>
    <property type="match status" value="1"/>
</dbReference>
<reference evidence="5" key="1">
    <citation type="submission" date="2010-08" db="EMBL/GenBank/DDBJ databases">
        <authorList>
            <consortium name="Caenorhabditis japonica Sequencing Consortium"/>
            <person name="Wilson R.K."/>
        </authorList>
    </citation>
    <scope>NUCLEOTIDE SEQUENCE [LARGE SCALE GENOMIC DNA]</scope>
    <source>
        <strain evidence="5">DF5081</strain>
    </source>
</reference>
<dbReference type="Gene3D" id="3.30.160.60">
    <property type="entry name" value="Classic Zinc Finger"/>
    <property type="match status" value="1"/>
</dbReference>
<dbReference type="Proteomes" id="UP000005237">
    <property type="component" value="Unassembled WGS sequence"/>
</dbReference>
<dbReference type="PANTHER" id="PTHR15021">
    <property type="entry name" value="DISCONNECTED-RELATED"/>
    <property type="match status" value="1"/>
</dbReference>
<evidence type="ECO:0000313" key="4">
    <source>
        <dbReference type="EnsemblMetazoa" id="CJA14382.1"/>
    </source>
</evidence>
<feature type="region of interest" description="Disordered" evidence="2">
    <location>
        <begin position="57"/>
        <end position="99"/>
    </location>
</feature>
<keyword evidence="5" id="KW-1185">Reference proteome</keyword>
<dbReference type="InterPro" id="IPR036236">
    <property type="entry name" value="Znf_C2H2_sf"/>
</dbReference>
<dbReference type="GO" id="GO:0000122">
    <property type="term" value="P:negative regulation of transcription by RNA polymerase II"/>
    <property type="evidence" value="ECO:0007669"/>
    <property type="project" value="EnsemblMetazoa"/>
</dbReference>
<evidence type="ECO:0000256" key="2">
    <source>
        <dbReference type="SAM" id="MobiDB-lite"/>
    </source>
</evidence>
<protein>
    <recommendedName>
        <fullName evidence="3">C2H2-type domain-containing protein</fullName>
    </recommendedName>
</protein>
<dbReference type="PROSITE" id="PS00028">
    <property type="entry name" value="ZINC_FINGER_C2H2_1"/>
    <property type="match status" value="1"/>
</dbReference>
<evidence type="ECO:0000256" key="1">
    <source>
        <dbReference type="PROSITE-ProRule" id="PRU00042"/>
    </source>
</evidence>
<dbReference type="EnsemblMetazoa" id="CJA14382.1">
    <property type="protein sequence ID" value="CJA14382.1"/>
    <property type="gene ID" value="WBGene00133586"/>
</dbReference>
<dbReference type="AlphaFoldDB" id="A0A8R1HX28"/>
<keyword evidence="1" id="KW-0479">Metal-binding</keyword>
<keyword evidence="1" id="KW-0863">Zinc-finger</keyword>